<evidence type="ECO:0008006" key="4">
    <source>
        <dbReference type="Google" id="ProtNLM"/>
    </source>
</evidence>
<comment type="caution">
    <text evidence="2">The sequence shown here is derived from an EMBL/GenBank/DDBJ whole genome shotgun (WGS) entry which is preliminary data.</text>
</comment>
<dbReference type="InterPro" id="IPR023213">
    <property type="entry name" value="CAT-like_dom_sf"/>
</dbReference>
<evidence type="ECO:0000256" key="1">
    <source>
        <dbReference type="ARBA" id="ARBA00009861"/>
    </source>
</evidence>
<protein>
    <recommendedName>
        <fullName evidence="4">Omega-hydroxypalmitate O-feruloyl transferase</fullName>
    </recommendedName>
</protein>
<gene>
    <name evidence="2" type="ORF">KI387_034785</name>
</gene>
<dbReference type="InterPro" id="IPR050317">
    <property type="entry name" value="Plant_Fungal_Acyltransferase"/>
</dbReference>
<comment type="similarity">
    <text evidence="1">Belongs to the plant acyltransferase family.</text>
</comment>
<dbReference type="Gene3D" id="3.30.559.10">
    <property type="entry name" value="Chloramphenicol acetyltransferase-like domain"/>
    <property type="match status" value="2"/>
</dbReference>
<dbReference type="GO" id="GO:0016747">
    <property type="term" value="F:acyltransferase activity, transferring groups other than amino-acyl groups"/>
    <property type="evidence" value="ECO:0007669"/>
    <property type="project" value="TreeGrafter"/>
</dbReference>
<dbReference type="Proteomes" id="UP000824469">
    <property type="component" value="Unassembled WGS sequence"/>
</dbReference>
<sequence>MLLPDLAITAQAPILVPPSHPTPFQYLYLSNLDDQLFLRFSTKYMFLYQIKDNDEGDVAERLQAALARALVYYYPLAGRLRRSERDEDKLEVVCSGEGAVFVRARSESTLHDFQRFPKPCKSWRKLLHRVEADSFLGVPPLVVQVTELCGGLVVCVGMSHCLCDGLGSSQFVHAWAAIARGKEPFPLPCWERELLRPRCPPQIQYSHPEFMAAHDLSKLKDRLRADAVVRTSLCFTRDQLAELKKTANGGGRQEEGNSSIVTSFEVLAAHVWRCWIRAMEMPGMQSIKLLFSVNVRRKLQPQLPRGFYGNGFVLACAETTVKELTESPLSYAVKLVQKAKARVSDEYVRSMIDFLADKSVRPDMVASLVISEWSRMELNTVDFGWGEPLHVGPLASDIYCLFLPSATCVPYAVDVLLSVPAPILHNYVFYMRNLSDPQQLNE</sequence>
<dbReference type="Pfam" id="PF02458">
    <property type="entry name" value="Transferase"/>
    <property type="match status" value="1"/>
</dbReference>
<reference evidence="2 3" key="1">
    <citation type="journal article" date="2021" name="Nat. Plants">
        <title>The Taxus genome provides insights into paclitaxel biosynthesis.</title>
        <authorList>
            <person name="Xiong X."/>
            <person name="Gou J."/>
            <person name="Liao Q."/>
            <person name="Li Y."/>
            <person name="Zhou Q."/>
            <person name="Bi G."/>
            <person name="Li C."/>
            <person name="Du R."/>
            <person name="Wang X."/>
            <person name="Sun T."/>
            <person name="Guo L."/>
            <person name="Liang H."/>
            <person name="Lu P."/>
            <person name="Wu Y."/>
            <person name="Zhang Z."/>
            <person name="Ro D.K."/>
            <person name="Shang Y."/>
            <person name="Huang S."/>
            <person name="Yan J."/>
        </authorList>
    </citation>
    <scope>NUCLEOTIDE SEQUENCE [LARGE SCALE GENOMIC DNA]</scope>
    <source>
        <strain evidence="2">Ta-2019</strain>
    </source>
</reference>
<accession>A0AA38C1B4</accession>
<dbReference type="EMBL" id="JAHRHJ020003813">
    <property type="protein sequence ID" value="KAH9290668.1"/>
    <property type="molecule type" value="Genomic_DNA"/>
</dbReference>
<keyword evidence="3" id="KW-1185">Reference proteome</keyword>
<name>A0AA38C1B4_TAXCH</name>
<dbReference type="OMA" id="AWAHITA"/>
<dbReference type="PANTHER" id="PTHR31642">
    <property type="entry name" value="TRICHOTHECENE 3-O-ACETYLTRANSFERASE"/>
    <property type="match status" value="1"/>
</dbReference>
<dbReference type="PANTHER" id="PTHR31642:SF5">
    <property type="entry name" value="OS01G0104900 PROTEIN"/>
    <property type="match status" value="1"/>
</dbReference>
<organism evidence="2 3">
    <name type="scientific">Taxus chinensis</name>
    <name type="common">Chinese yew</name>
    <name type="synonym">Taxus wallichiana var. chinensis</name>
    <dbReference type="NCBI Taxonomy" id="29808"/>
    <lineage>
        <taxon>Eukaryota</taxon>
        <taxon>Viridiplantae</taxon>
        <taxon>Streptophyta</taxon>
        <taxon>Embryophyta</taxon>
        <taxon>Tracheophyta</taxon>
        <taxon>Spermatophyta</taxon>
        <taxon>Pinopsida</taxon>
        <taxon>Pinidae</taxon>
        <taxon>Conifers II</taxon>
        <taxon>Cupressales</taxon>
        <taxon>Taxaceae</taxon>
        <taxon>Taxus</taxon>
    </lineage>
</organism>
<evidence type="ECO:0000313" key="2">
    <source>
        <dbReference type="EMBL" id="KAH9290668.1"/>
    </source>
</evidence>
<dbReference type="AlphaFoldDB" id="A0AA38C1B4"/>
<evidence type="ECO:0000313" key="3">
    <source>
        <dbReference type="Proteomes" id="UP000824469"/>
    </source>
</evidence>
<proteinExistence type="inferred from homology"/>